<dbReference type="PRINTS" id="PR01438">
    <property type="entry name" value="UNVRSLSTRESS"/>
</dbReference>
<reference evidence="3 4" key="1">
    <citation type="submission" date="2020-08" db="EMBL/GenBank/DDBJ databases">
        <title>Sequencing the genomes of 1000 actinobacteria strains.</title>
        <authorList>
            <person name="Klenk H.-P."/>
        </authorList>
    </citation>
    <scope>NUCLEOTIDE SEQUENCE [LARGE SCALE GENOMIC DNA]</scope>
    <source>
        <strain evidence="3 4">DSM 45582</strain>
    </source>
</reference>
<dbReference type="InterPro" id="IPR006015">
    <property type="entry name" value="Universal_stress_UspA"/>
</dbReference>
<dbReference type="PANTHER" id="PTHR46268">
    <property type="entry name" value="STRESS RESPONSE PROTEIN NHAX"/>
    <property type="match status" value="1"/>
</dbReference>
<gene>
    <name evidence="3" type="ORF">BJ969_003087</name>
</gene>
<dbReference type="Gene3D" id="3.40.50.620">
    <property type="entry name" value="HUPs"/>
    <property type="match status" value="2"/>
</dbReference>
<protein>
    <submittedName>
        <fullName evidence="3">Nucleotide-binding universal stress UspA family protein</fullName>
    </submittedName>
</protein>
<dbReference type="PANTHER" id="PTHR46268:SF6">
    <property type="entry name" value="UNIVERSAL STRESS PROTEIN UP12"/>
    <property type="match status" value="1"/>
</dbReference>
<dbReference type="EMBL" id="JACHIV010000001">
    <property type="protein sequence ID" value="MBB5069999.1"/>
    <property type="molecule type" value="Genomic_DNA"/>
</dbReference>
<feature type="domain" description="UspA" evidence="2">
    <location>
        <begin position="7"/>
        <end position="127"/>
    </location>
</feature>
<evidence type="ECO:0000313" key="3">
    <source>
        <dbReference type="EMBL" id="MBB5069999.1"/>
    </source>
</evidence>
<dbReference type="CDD" id="cd00293">
    <property type="entry name" value="USP-like"/>
    <property type="match status" value="1"/>
</dbReference>
<proteinExistence type="inferred from homology"/>
<dbReference type="InterPro" id="IPR014729">
    <property type="entry name" value="Rossmann-like_a/b/a_fold"/>
</dbReference>
<dbReference type="RefSeq" id="WP_184479602.1">
    <property type="nucleotide sequence ID" value="NZ_JACHIV010000001.1"/>
</dbReference>
<dbReference type="SUPFAM" id="SSF52402">
    <property type="entry name" value="Adenine nucleotide alpha hydrolases-like"/>
    <property type="match status" value="2"/>
</dbReference>
<evidence type="ECO:0000313" key="4">
    <source>
        <dbReference type="Proteomes" id="UP000580474"/>
    </source>
</evidence>
<feature type="domain" description="UspA" evidence="2">
    <location>
        <begin position="134"/>
        <end position="271"/>
    </location>
</feature>
<sequence length="272" mass="28693">MGARNLVIAAVDRSDSARQAAFWAAEDAALRGAGLQLVGVAEAGADDAHERATLDHVAQRCRQLHPEALPDVLVAHGNPITELVRLSAEAELVVLGAHGRTASRWASVGSVATRVATHASCPAVVVREPRSASPVVVGVDGSQRGRRALEFAFTEARARNSELVAVRARDLATVERFPVVPPLDFEIQAELDRARRELDEALSGVVGRYPEVTVRNEVRCGHPTAVLLHLASRARLLVVAHRGAGGFAGLLLGSTAAGVLRDAPCPVAILRG</sequence>
<evidence type="ECO:0000256" key="1">
    <source>
        <dbReference type="ARBA" id="ARBA00008791"/>
    </source>
</evidence>
<organism evidence="3 4">
    <name type="scientific">Saccharopolyspora gloriosae</name>
    <dbReference type="NCBI Taxonomy" id="455344"/>
    <lineage>
        <taxon>Bacteria</taxon>
        <taxon>Bacillati</taxon>
        <taxon>Actinomycetota</taxon>
        <taxon>Actinomycetes</taxon>
        <taxon>Pseudonocardiales</taxon>
        <taxon>Pseudonocardiaceae</taxon>
        <taxon>Saccharopolyspora</taxon>
    </lineage>
</organism>
<name>A0A840NL38_9PSEU</name>
<dbReference type="InterPro" id="IPR006016">
    <property type="entry name" value="UspA"/>
</dbReference>
<keyword evidence="4" id="KW-1185">Reference proteome</keyword>
<comment type="similarity">
    <text evidence="1">Belongs to the universal stress protein A family.</text>
</comment>
<dbReference type="Proteomes" id="UP000580474">
    <property type="component" value="Unassembled WGS sequence"/>
</dbReference>
<dbReference type="AlphaFoldDB" id="A0A840NL38"/>
<evidence type="ECO:0000259" key="2">
    <source>
        <dbReference type="Pfam" id="PF00582"/>
    </source>
</evidence>
<comment type="caution">
    <text evidence="3">The sequence shown here is derived from an EMBL/GenBank/DDBJ whole genome shotgun (WGS) entry which is preliminary data.</text>
</comment>
<accession>A0A840NL38</accession>
<dbReference type="Pfam" id="PF00582">
    <property type="entry name" value="Usp"/>
    <property type="match status" value="2"/>
</dbReference>